<dbReference type="InterPro" id="IPR050559">
    <property type="entry name" value="P-Pant_transferase_sf"/>
</dbReference>
<name>A0A1I5W519_9PSEU</name>
<dbReference type="PANTHER" id="PTHR12215">
    <property type="entry name" value="PHOSPHOPANTETHEINE TRANSFERASE"/>
    <property type="match status" value="1"/>
</dbReference>
<dbReference type="Gene3D" id="3.90.470.20">
    <property type="entry name" value="4'-phosphopantetheinyl transferase domain"/>
    <property type="match status" value="2"/>
</dbReference>
<dbReference type="OrthoDB" id="190168at2"/>
<dbReference type="Proteomes" id="UP000199137">
    <property type="component" value="Unassembled WGS sequence"/>
</dbReference>
<dbReference type="AlphaFoldDB" id="A0A1I5W519"/>
<protein>
    <submittedName>
        <fullName evidence="4">4'-phosphopantetheinyl transferase</fullName>
    </submittedName>
</protein>
<gene>
    <name evidence="4" type="ORF">SAMN05421854_10967</name>
</gene>
<dbReference type="Pfam" id="PF01648">
    <property type="entry name" value="ACPS"/>
    <property type="match status" value="1"/>
</dbReference>
<dbReference type="InterPro" id="IPR037143">
    <property type="entry name" value="4-PPantetheinyl_Trfase_dom_sf"/>
</dbReference>
<evidence type="ECO:0000313" key="4">
    <source>
        <dbReference type="EMBL" id="SFQ14791.1"/>
    </source>
</evidence>
<dbReference type="GO" id="GO:0005829">
    <property type="term" value="C:cytosol"/>
    <property type="evidence" value="ECO:0007669"/>
    <property type="project" value="TreeGrafter"/>
</dbReference>
<evidence type="ECO:0000256" key="2">
    <source>
        <dbReference type="ARBA" id="ARBA00022679"/>
    </source>
</evidence>
<comment type="similarity">
    <text evidence="1">Belongs to the P-Pant transferase superfamily. Gsp/Sfp/HetI/AcpT family.</text>
</comment>
<proteinExistence type="inferred from homology"/>
<dbReference type="GO" id="GO:0019878">
    <property type="term" value="P:lysine biosynthetic process via aminoadipic acid"/>
    <property type="evidence" value="ECO:0007669"/>
    <property type="project" value="TreeGrafter"/>
</dbReference>
<evidence type="ECO:0000256" key="1">
    <source>
        <dbReference type="ARBA" id="ARBA00010990"/>
    </source>
</evidence>
<reference evidence="4 5" key="1">
    <citation type="submission" date="2016-10" db="EMBL/GenBank/DDBJ databases">
        <authorList>
            <person name="de Groot N.N."/>
        </authorList>
    </citation>
    <scope>NUCLEOTIDE SEQUENCE [LARGE SCALE GENOMIC DNA]</scope>
    <source>
        <strain evidence="4 5">DSM 44637</strain>
    </source>
</reference>
<keyword evidence="2 4" id="KW-0808">Transferase</keyword>
<feature type="domain" description="4'-phosphopantetheinyl transferase" evidence="3">
    <location>
        <begin position="109"/>
        <end position="188"/>
    </location>
</feature>
<evidence type="ECO:0000259" key="3">
    <source>
        <dbReference type="Pfam" id="PF01648"/>
    </source>
</evidence>
<accession>A0A1I5W519</accession>
<dbReference type="PANTHER" id="PTHR12215:SF10">
    <property type="entry name" value="L-AMINOADIPATE-SEMIALDEHYDE DEHYDROGENASE-PHOSPHOPANTETHEINYL TRANSFERASE"/>
    <property type="match status" value="1"/>
</dbReference>
<dbReference type="GO" id="GO:0008897">
    <property type="term" value="F:holo-[acyl-carrier-protein] synthase activity"/>
    <property type="evidence" value="ECO:0007669"/>
    <property type="project" value="InterPro"/>
</dbReference>
<dbReference type="GO" id="GO:0000287">
    <property type="term" value="F:magnesium ion binding"/>
    <property type="evidence" value="ECO:0007669"/>
    <property type="project" value="InterPro"/>
</dbReference>
<sequence>MPVTEIVVRWSEPLPAEDRYLKLLDELERGRYDAYRLEIDQRRFLTGRVLAKTLAAERLGGAAESVRFDATCDDCGKPHGRPRVPGSDLVLSISHSGNLIGLAVADGVPVGLDVETASRKADASLVEYALSPAEREAVAGLSDEERSAAFFIYWTRKEAVMKATGKGLKIPLQSITFSRYDAPAELVASGDEALDPARTRLADLKAADGHRAAVAALTTGSLSVTEERWLP</sequence>
<dbReference type="InterPro" id="IPR008278">
    <property type="entry name" value="4-PPantetheinyl_Trfase_dom"/>
</dbReference>
<evidence type="ECO:0000313" key="5">
    <source>
        <dbReference type="Proteomes" id="UP000199137"/>
    </source>
</evidence>
<organism evidence="4 5">
    <name type="scientific">Amycolatopsis rubida</name>
    <dbReference type="NCBI Taxonomy" id="112413"/>
    <lineage>
        <taxon>Bacteria</taxon>
        <taxon>Bacillati</taxon>
        <taxon>Actinomycetota</taxon>
        <taxon>Actinomycetes</taxon>
        <taxon>Pseudonocardiales</taxon>
        <taxon>Pseudonocardiaceae</taxon>
        <taxon>Amycolatopsis</taxon>
    </lineage>
</organism>
<dbReference type="EMBL" id="FOWC01000009">
    <property type="protein sequence ID" value="SFQ14791.1"/>
    <property type="molecule type" value="Genomic_DNA"/>
</dbReference>
<dbReference type="STRING" id="112413.SAMN05421854_10967"/>
<dbReference type="SUPFAM" id="SSF56214">
    <property type="entry name" value="4'-phosphopantetheinyl transferase"/>
    <property type="match status" value="2"/>
</dbReference>